<organism evidence="1 2">
    <name type="scientific">Panagrolaimus sp. PS1159</name>
    <dbReference type="NCBI Taxonomy" id="55785"/>
    <lineage>
        <taxon>Eukaryota</taxon>
        <taxon>Metazoa</taxon>
        <taxon>Ecdysozoa</taxon>
        <taxon>Nematoda</taxon>
        <taxon>Chromadorea</taxon>
        <taxon>Rhabditida</taxon>
        <taxon>Tylenchina</taxon>
        <taxon>Panagrolaimomorpha</taxon>
        <taxon>Panagrolaimoidea</taxon>
        <taxon>Panagrolaimidae</taxon>
        <taxon>Panagrolaimus</taxon>
    </lineage>
</organism>
<reference evidence="2" key="1">
    <citation type="submission" date="2022-11" db="UniProtKB">
        <authorList>
            <consortium name="WormBaseParasite"/>
        </authorList>
    </citation>
    <scope>IDENTIFICATION</scope>
</reference>
<accession>A0AC35G0L5</accession>
<name>A0AC35G0L5_9BILA</name>
<sequence length="271" mass="31202">MITFNTDGMFHQHFAFKAPVMDYILKNVKPVHLIKLYQCCKFFYSKFRRNIIRHLKIVSVGHKETLDPTQSVICVSNPVLSTFKDFWLTDSYSNHGGIAVLPELFHCSIKKLESSTGICWSGYKKMAKAGTIEEMNIAECLYFPVEYGTLMYAPVESIIAEVPNAKSIEISNAHFTEESYEALLSINHNVKFSKFVLRNIPPRLLFKFELFKEFILKNAESQCHVRIDYELLDEDVVGAHELNEVLLELGTQHSKSIKLHLEMKNNLESML</sequence>
<proteinExistence type="predicted"/>
<dbReference type="Proteomes" id="UP000887580">
    <property type="component" value="Unplaced"/>
</dbReference>
<evidence type="ECO:0000313" key="2">
    <source>
        <dbReference type="WBParaSite" id="PS1159_v2.g22622.t1"/>
    </source>
</evidence>
<evidence type="ECO:0000313" key="1">
    <source>
        <dbReference type="Proteomes" id="UP000887580"/>
    </source>
</evidence>
<dbReference type="WBParaSite" id="PS1159_v2.g22622.t1">
    <property type="protein sequence ID" value="PS1159_v2.g22622.t1"/>
    <property type="gene ID" value="PS1159_v2.g22622"/>
</dbReference>
<protein>
    <submittedName>
        <fullName evidence="2">Uncharacterized protein</fullName>
    </submittedName>
</protein>